<organism evidence="1">
    <name type="scientific">uncultured Caudovirales phage</name>
    <dbReference type="NCBI Taxonomy" id="2100421"/>
    <lineage>
        <taxon>Viruses</taxon>
        <taxon>Duplodnaviria</taxon>
        <taxon>Heunggongvirae</taxon>
        <taxon>Uroviricota</taxon>
        <taxon>Caudoviricetes</taxon>
        <taxon>Peduoviridae</taxon>
        <taxon>Maltschvirus</taxon>
        <taxon>Maltschvirus maltsch</taxon>
    </lineage>
</organism>
<sequence length="80" mass="8757">MSSLSEFGMDRLDNVQVYENLTEIADAVEALSHRAWSVTGATALQAVAALIRRVATAHFTHTMIAPQEPVHEPPPGYPRD</sequence>
<gene>
    <name evidence="1" type="ORF">UFOVP1040_6</name>
</gene>
<evidence type="ECO:0000313" key="1">
    <source>
        <dbReference type="EMBL" id="CAB4179967.1"/>
    </source>
</evidence>
<accession>A0A6J5QC05</accession>
<name>A0A6J5QC05_9CAUD</name>
<dbReference type="EMBL" id="LR796994">
    <property type="protein sequence ID" value="CAB4179967.1"/>
    <property type="molecule type" value="Genomic_DNA"/>
</dbReference>
<proteinExistence type="predicted"/>
<reference evidence="1" key="1">
    <citation type="submission" date="2020-05" db="EMBL/GenBank/DDBJ databases">
        <authorList>
            <person name="Chiriac C."/>
            <person name="Salcher M."/>
            <person name="Ghai R."/>
            <person name="Kavagutti S V."/>
        </authorList>
    </citation>
    <scope>NUCLEOTIDE SEQUENCE</scope>
</reference>
<protein>
    <submittedName>
        <fullName evidence="1">Uncharacterized protein</fullName>
    </submittedName>
</protein>